<dbReference type="GO" id="GO:0061799">
    <property type="term" value="F:cyclic pyranopterin monophosphate synthase activity"/>
    <property type="evidence" value="ECO:0007669"/>
    <property type="project" value="TreeGrafter"/>
</dbReference>
<dbReference type="GO" id="GO:0006777">
    <property type="term" value="P:Mo-molybdopterin cofactor biosynthetic process"/>
    <property type="evidence" value="ECO:0007669"/>
    <property type="project" value="UniProtKB-UniRule"/>
</dbReference>
<evidence type="ECO:0000256" key="2">
    <source>
        <dbReference type="ARBA" id="ARBA00022691"/>
    </source>
</evidence>
<dbReference type="HAMAP" id="MF_01225_B">
    <property type="entry name" value="MoaA_B"/>
    <property type="match status" value="1"/>
</dbReference>
<dbReference type="NCBIfam" id="TIGR02666">
    <property type="entry name" value="moaA"/>
    <property type="match status" value="1"/>
</dbReference>
<feature type="binding site" evidence="10">
    <location>
        <position position="158"/>
    </location>
    <ligand>
        <name>GTP</name>
        <dbReference type="ChEBI" id="CHEBI:37565"/>
    </ligand>
</feature>
<dbReference type="SFLD" id="SFLDG01386">
    <property type="entry name" value="main_SPASM_domain-containing"/>
    <property type="match status" value="1"/>
</dbReference>
<dbReference type="Pfam" id="PF06463">
    <property type="entry name" value="Mob_synth_C"/>
    <property type="match status" value="1"/>
</dbReference>
<evidence type="ECO:0000256" key="10">
    <source>
        <dbReference type="HAMAP-Rule" id="MF_01225"/>
    </source>
</evidence>
<dbReference type="InterPro" id="IPR007197">
    <property type="entry name" value="rSAM"/>
</dbReference>
<dbReference type="CDD" id="cd01335">
    <property type="entry name" value="Radical_SAM"/>
    <property type="match status" value="1"/>
</dbReference>
<dbReference type="SMART" id="SM00729">
    <property type="entry name" value="Elp3"/>
    <property type="match status" value="1"/>
</dbReference>
<dbReference type="RefSeq" id="WP_053820355.1">
    <property type="nucleotide sequence ID" value="NZ_CP006911.1"/>
</dbReference>
<evidence type="ECO:0000256" key="3">
    <source>
        <dbReference type="ARBA" id="ARBA00022723"/>
    </source>
</evidence>
<organism evidence="12 13">
    <name type="scientific">Candidatus Pseudothioglobus singularis PS1</name>
    <dbReference type="NCBI Taxonomy" id="1125411"/>
    <lineage>
        <taxon>Bacteria</taxon>
        <taxon>Pseudomonadati</taxon>
        <taxon>Pseudomonadota</taxon>
        <taxon>Gammaproteobacteria</taxon>
        <taxon>Candidatus Pseudothioglobaceae</taxon>
        <taxon>Candidatus Pseudothioglobus</taxon>
    </lineage>
</organism>
<dbReference type="GO" id="GO:0061798">
    <property type="term" value="F:GTP 3',8'-cyclase activity"/>
    <property type="evidence" value="ECO:0007669"/>
    <property type="project" value="UniProtKB-UniRule"/>
</dbReference>
<evidence type="ECO:0000256" key="4">
    <source>
        <dbReference type="ARBA" id="ARBA00022741"/>
    </source>
</evidence>
<dbReference type="InterPro" id="IPR006638">
    <property type="entry name" value="Elp3/MiaA/NifB-like_rSAM"/>
</dbReference>
<keyword evidence="4 10" id="KW-0547">Nucleotide-binding</keyword>
<comment type="subunit">
    <text evidence="10">Monomer and homodimer.</text>
</comment>
<dbReference type="STRING" id="1125411.W908_06095"/>
<keyword evidence="1 10" id="KW-0004">4Fe-4S</keyword>
<accession>A0A0M4M363</accession>
<evidence type="ECO:0000256" key="1">
    <source>
        <dbReference type="ARBA" id="ARBA00022485"/>
    </source>
</evidence>
<dbReference type="NCBIfam" id="NF001199">
    <property type="entry name" value="PRK00164.2-1"/>
    <property type="match status" value="1"/>
</dbReference>
<reference evidence="12 13" key="1">
    <citation type="journal article" date="2015" name="Genome Announc.">
        <title>Genome Sequence of 'Candidatus Thioglobus singularis' Strain PS1, a Mixotroph from the SUP05 Clade of Marine Gammaproteobacteria.</title>
        <authorList>
            <person name="Marshall K.T."/>
            <person name="Morris R.M."/>
        </authorList>
    </citation>
    <scope>NUCLEOTIDE SEQUENCE [LARGE SCALE GENOMIC DNA]</scope>
    <source>
        <strain evidence="12 13">PS1</strain>
    </source>
</reference>
<dbReference type="Proteomes" id="UP000068905">
    <property type="component" value="Chromosome"/>
</dbReference>
<dbReference type="SFLD" id="SFLDG01383">
    <property type="entry name" value="cyclic_pyranopterin_phosphate"/>
    <property type="match status" value="1"/>
</dbReference>
<comment type="catalytic activity">
    <reaction evidence="10">
        <text>GTP + AH2 + S-adenosyl-L-methionine = (8S)-3',8-cyclo-7,8-dihydroguanosine 5'-triphosphate + 5'-deoxyadenosine + L-methionine + A + H(+)</text>
        <dbReference type="Rhea" id="RHEA:49576"/>
        <dbReference type="ChEBI" id="CHEBI:13193"/>
        <dbReference type="ChEBI" id="CHEBI:15378"/>
        <dbReference type="ChEBI" id="CHEBI:17319"/>
        <dbReference type="ChEBI" id="CHEBI:17499"/>
        <dbReference type="ChEBI" id="CHEBI:37565"/>
        <dbReference type="ChEBI" id="CHEBI:57844"/>
        <dbReference type="ChEBI" id="CHEBI:59789"/>
        <dbReference type="ChEBI" id="CHEBI:131766"/>
        <dbReference type="EC" id="4.1.99.22"/>
    </reaction>
</comment>
<evidence type="ECO:0000313" key="12">
    <source>
        <dbReference type="EMBL" id="ALE02142.1"/>
    </source>
</evidence>
<evidence type="ECO:0000313" key="13">
    <source>
        <dbReference type="Proteomes" id="UP000068905"/>
    </source>
</evidence>
<feature type="binding site" evidence="10">
    <location>
        <position position="192"/>
    </location>
    <ligand>
        <name>S-adenosyl-L-methionine</name>
        <dbReference type="ChEBI" id="CHEBI:59789"/>
    </ligand>
</feature>
<dbReference type="PANTHER" id="PTHR22960">
    <property type="entry name" value="MOLYBDOPTERIN COFACTOR SYNTHESIS PROTEIN A"/>
    <property type="match status" value="1"/>
</dbReference>
<feature type="binding site" evidence="10">
    <location>
        <position position="70"/>
    </location>
    <ligand>
        <name>S-adenosyl-L-methionine</name>
        <dbReference type="ChEBI" id="CHEBI:59789"/>
    </ligand>
</feature>
<keyword evidence="9 10" id="KW-0456">Lyase</keyword>
<keyword evidence="6 10" id="KW-0411">Iron-sulfur</keyword>
<feature type="binding site" evidence="10">
    <location>
        <position position="30"/>
    </location>
    <ligand>
        <name>[4Fe-4S] cluster</name>
        <dbReference type="ChEBI" id="CHEBI:49883"/>
        <label>1</label>
        <note>4Fe-4S-S-AdoMet</note>
    </ligand>
</feature>
<keyword evidence="13" id="KW-1185">Reference proteome</keyword>
<dbReference type="KEGG" id="tsn:W908_06095"/>
<dbReference type="UniPathway" id="UPA00344"/>
<dbReference type="PROSITE" id="PS51918">
    <property type="entry name" value="RADICAL_SAM"/>
    <property type="match status" value="1"/>
</dbReference>
<keyword evidence="2 10" id="KW-0949">S-adenosyl-L-methionine</keyword>
<dbReference type="EC" id="4.1.99.22" evidence="10"/>
<dbReference type="InterPro" id="IPR013785">
    <property type="entry name" value="Aldolase_TIM"/>
</dbReference>
<dbReference type="Pfam" id="PF04055">
    <property type="entry name" value="Radical_SAM"/>
    <property type="match status" value="1"/>
</dbReference>
<dbReference type="CDD" id="cd21117">
    <property type="entry name" value="Twitch_MoaA"/>
    <property type="match status" value="1"/>
</dbReference>
<keyword evidence="7 10" id="KW-0342">GTP-binding</keyword>
<feature type="binding site" evidence="10">
    <location>
        <position position="97"/>
    </location>
    <ligand>
        <name>GTP</name>
        <dbReference type="ChEBI" id="CHEBI:37565"/>
    </ligand>
</feature>
<keyword evidence="8 10" id="KW-0501">Molybdenum cofactor biosynthesis</keyword>
<sequence length="331" mass="36857">MNQIIDPFNRRITYLRVSVTDHCNYRCHYCRDEDHQTHTKKSQVLTFEEIAKIVRLFAELGVTKVRLTGGEPLLRKDILDLTKMLGEIPGLTDIPLSTNAHLLPGLASKLKNNGINRANISIDSLDPVRFKEITRDGDLDRVIKGIDAAISVGIKPIKLNMVVMKGINDDEIESMTEFAINRGLDLRFIETMPIGLAGIEAVDRHYSERDILSRVRASYGDKLLPIQSKQTDGPAKAFKIEGTQTSIGTISAVSNNFCSSCNRVRLTAKGELILCLGQKDSVSLRDALRSGMSDSKMKQLILDAITKKPEKHFFDSVIDNISSRQMVEMGG</sequence>
<dbReference type="PANTHER" id="PTHR22960:SF0">
    <property type="entry name" value="MOLYBDENUM COFACTOR BIOSYNTHESIS PROTEIN 1"/>
    <property type="match status" value="1"/>
</dbReference>
<dbReference type="SUPFAM" id="SSF102114">
    <property type="entry name" value="Radical SAM enzymes"/>
    <property type="match status" value="1"/>
</dbReference>
<feature type="binding site" evidence="10">
    <location>
        <position position="121"/>
    </location>
    <ligand>
        <name>S-adenosyl-L-methionine</name>
        <dbReference type="ChEBI" id="CHEBI:59789"/>
    </ligand>
</feature>
<evidence type="ECO:0000256" key="9">
    <source>
        <dbReference type="ARBA" id="ARBA00023239"/>
    </source>
</evidence>
<feature type="binding site" evidence="10">
    <location>
        <position position="258"/>
    </location>
    <ligand>
        <name>[4Fe-4S] cluster</name>
        <dbReference type="ChEBI" id="CHEBI:49883"/>
        <label>2</label>
        <note>4Fe-4S-substrate</note>
    </ligand>
</feature>
<evidence type="ECO:0000259" key="11">
    <source>
        <dbReference type="PROSITE" id="PS51918"/>
    </source>
</evidence>
<dbReference type="PATRIC" id="fig|1125411.7.peg.1201"/>
<protein>
    <recommendedName>
        <fullName evidence="10">GTP 3',8-cyclase</fullName>
        <ecNumber evidence="10">4.1.99.22</ecNumber>
    </recommendedName>
    <alternativeName>
        <fullName evidence="10">Molybdenum cofactor biosynthesis protein A</fullName>
    </alternativeName>
</protein>
<dbReference type="Gene3D" id="3.20.20.70">
    <property type="entry name" value="Aldolase class I"/>
    <property type="match status" value="1"/>
</dbReference>
<feature type="binding site" evidence="10">
    <location>
        <position position="275"/>
    </location>
    <ligand>
        <name>[4Fe-4S] cluster</name>
        <dbReference type="ChEBI" id="CHEBI:49883"/>
        <label>2</label>
        <note>4Fe-4S-substrate</note>
    </ligand>
</feature>
<dbReference type="SFLD" id="SFLDG01067">
    <property type="entry name" value="SPASM/twitch_domain_containing"/>
    <property type="match status" value="1"/>
</dbReference>
<comment type="similarity">
    <text evidence="10">Belongs to the radical SAM superfamily. MoaA family.</text>
</comment>
<comment type="function">
    <text evidence="10">Catalyzes the cyclization of GTP to (8S)-3',8-cyclo-7,8-dihydroguanosine 5'-triphosphate.</text>
</comment>
<comment type="cofactor">
    <cofactor evidence="10">
        <name>[4Fe-4S] cluster</name>
        <dbReference type="ChEBI" id="CHEBI:49883"/>
    </cofactor>
    <text evidence="10">Binds 2 [4Fe-4S] clusters. Binds 1 [4Fe-4S] cluster coordinated with 3 cysteines and an exchangeable S-adenosyl-L-methionine and 1 [4Fe-4S] cluster coordinated with 3 cysteines and the GTP-derived substrate.</text>
</comment>
<dbReference type="GO" id="GO:0005525">
    <property type="term" value="F:GTP binding"/>
    <property type="evidence" value="ECO:0007669"/>
    <property type="project" value="UniProtKB-UniRule"/>
</dbReference>
<dbReference type="SFLD" id="SFLDS00029">
    <property type="entry name" value="Radical_SAM"/>
    <property type="match status" value="1"/>
</dbReference>
<comment type="pathway">
    <text evidence="10">Cofactor biosynthesis; molybdopterin biosynthesis.</text>
</comment>
<evidence type="ECO:0000256" key="6">
    <source>
        <dbReference type="ARBA" id="ARBA00023014"/>
    </source>
</evidence>
<dbReference type="InterPro" id="IPR013483">
    <property type="entry name" value="MoaA"/>
</dbReference>
<dbReference type="AlphaFoldDB" id="A0A0M4M363"/>
<feature type="binding site" evidence="10">
    <location>
        <position position="27"/>
    </location>
    <ligand>
        <name>[4Fe-4S] cluster</name>
        <dbReference type="ChEBI" id="CHEBI:49883"/>
        <label>1</label>
        <note>4Fe-4S-S-AdoMet</note>
    </ligand>
</feature>
<evidence type="ECO:0000256" key="5">
    <source>
        <dbReference type="ARBA" id="ARBA00023004"/>
    </source>
</evidence>
<dbReference type="InterPro" id="IPR010505">
    <property type="entry name" value="MoaA_twitch"/>
</dbReference>
<feature type="binding site" evidence="10">
    <location>
        <position position="66"/>
    </location>
    <ligand>
        <name>GTP</name>
        <dbReference type="ChEBI" id="CHEBI:37565"/>
    </ligand>
</feature>
<feature type="binding site" evidence="10">
    <location>
        <position position="261"/>
    </location>
    <ligand>
        <name>[4Fe-4S] cluster</name>
        <dbReference type="ChEBI" id="CHEBI:49883"/>
        <label>2</label>
        <note>4Fe-4S-substrate</note>
    </ligand>
</feature>
<dbReference type="InterPro" id="IPR058240">
    <property type="entry name" value="rSAM_sf"/>
</dbReference>
<name>A0A0M4M363_9GAMM</name>
<dbReference type="GO" id="GO:1904047">
    <property type="term" value="F:S-adenosyl-L-methionine binding"/>
    <property type="evidence" value="ECO:0007669"/>
    <property type="project" value="UniProtKB-UniRule"/>
</dbReference>
<feature type="binding site" evidence="10">
    <location>
        <begin position="263"/>
        <end position="265"/>
    </location>
    <ligand>
        <name>GTP</name>
        <dbReference type="ChEBI" id="CHEBI:37565"/>
    </ligand>
</feature>
<keyword evidence="5 10" id="KW-0408">Iron</keyword>
<feature type="domain" description="Radical SAM core" evidence="11">
    <location>
        <begin position="7"/>
        <end position="222"/>
    </location>
</feature>
<dbReference type="EMBL" id="CP006911">
    <property type="protein sequence ID" value="ALE02142.1"/>
    <property type="molecule type" value="Genomic_DNA"/>
</dbReference>
<evidence type="ECO:0000256" key="7">
    <source>
        <dbReference type="ARBA" id="ARBA00023134"/>
    </source>
</evidence>
<dbReference type="GO" id="GO:0051539">
    <property type="term" value="F:4 iron, 4 sulfur cluster binding"/>
    <property type="evidence" value="ECO:0007669"/>
    <property type="project" value="UniProtKB-UniRule"/>
</dbReference>
<feature type="binding site" evidence="10">
    <location>
        <position position="23"/>
    </location>
    <ligand>
        <name>[4Fe-4S] cluster</name>
        <dbReference type="ChEBI" id="CHEBI:49883"/>
        <label>1</label>
        <note>4Fe-4S-S-AdoMet</note>
    </ligand>
</feature>
<evidence type="ECO:0000256" key="8">
    <source>
        <dbReference type="ARBA" id="ARBA00023150"/>
    </source>
</evidence>
<dbReference type="InterPro" id="IPR050105">
    <property type="entry name" value="MoCo_biosynth_MoaA/MoaC"/>
</dbReference>
<dbReference type="GO" id="GO:0046872">
    <property type="term" value="F:metal ion binding"/>
    <property type="evidence" value="ECO:0007669"/>
    <property type="project" value="UniProtKB-KW"/>
</dbReference>
<keyword evidence="3 10" id="KW-0479">Metal-binding</keyword>
<feature type="binding site" evidence="10">
    <location>
        <position position="29"/>
    </location>
    <ligand>
        <name>S-adenosyl-L-methionine</name>
        <dbReference type="ChEBI" id="CHEBI:59789"/>
    </ligand>
</feature>
<proteinExistence type="inferred from homology"/>
<dbReference type="OrthoDB" id="9763993at2"/>
<dbReference type="InterPro" id="IPR040064">
    <property type="entry name" value="MoaA-like"/>
</dbReference>
<gene>
    <name evidence="10" type="primary">moaA</name>
    <name evidence="12" type="ORF">W908_06095</name>
</gene>
<feature type="binding site" evidence="10">
    <location>
        <position position="16"/>
    </location>
    <ligand>
        <name>GTP</name>
        <dbReference type="ChEBI" id="CHEBI:37565"/>
    </ligand>
</feature>